<evidence type="ECO:0000256" key="10">
    <source>
        <dbReference type="ARBA" id="ARBA00036320"/>
    </source>
</evidence>
<dbReference type="InterPro" id="IPR033116">
    <property type="entry name" value="TRYPSIN_SER"/>
</dbReference>
<dbReference type="Gene3D" id="2.40.10.10">
    <property type="entry name" value="Trypsin-like serine proteases"/>
    <property type="match status" value="1"/>
</dbReference>
<dbReference type="PhylomeDB" id="B4MP49"/>
<keyword evidence="9" id="KW-1015">Disulfide bond</keyword>
<evidence type="ECO:0000256" key="2">
    <source>
        <dbReference type="ARBA" id="ARBA00007664"/>
    </source>
</evidence>
<evidence type="ECO:0000256" key="9">
    <source>
        <dbReference type="ARBA" id="ARBA00023157"/>
    </source>
</evidence>
<evidence type="ECO:0000256" key="3">
    <source>
        <dbReference type="ARBA" id="ARBA00022525"/>
    </source>
</evidence>
<evidence type="ECO:0000256" key="8">
    <source>
        <dbReference type="ARBA" id="ARBA00023145"/>
    </source>
</evidence>
<proteinExistence type="inferred from homology"/>
<dbReference type="eggNOG" id="KOG3627">
    <property type="taxonomic scope" value="Eukaryota"/>
</dbReference>
<dbReference type="PANTHER" id="PTHR24276:SF91">
    <property type="entry name" value="AT26814P-RELATED"/>
    <property type="match status" value="1"/>
</dbReference>
<dbReference type="InterPro" id="IPR050430">
    <property type="entry name" value="Peptidase_S1"/>
</dbReference>
<dbReference type="EC" id="3.4.21.4" evidence="11"/>
<dbReference type="FunCoup" id="B4MP49">
    <property type="interactions" value="62"/>
</dbReference>
<dbReference type="FunFam" id="2.40.10.10:FF:000047">
    <property type="entry name" value="Trypsin eta"/>
    <property type="match status" value="1"/>
</dbReference>
<dbReference type="PROSITE" id="PS00134">
    <property type="entry name" value="TRYPSIN_HIS"/>
    <property type="match status" value="1"/>
</dbReference>
<feature type="chain" id="PRO_5002818263" description="trypsin" evidence="13">
    <location>
        <begin position="24"/>
        <end position="265"/>
    </location>
</feature>
<evidence type="ECO:0000256" key="4">
    <source>
        <dbReference type="ARBA" id="ARBA00022670"/>
    </source>
</evidence>
<evidence type="ECO:0000256" key="1">
    <source>
        <dbReference type="ARBA" id="ARBA00004239"/>
    </source>
</evidence>
<keyword evidence="4 12" id="KW-0645">Protease</keyword>
<gene>
    <name evidence="15" type="primary">Dwil\GK19694</name>
    <name evidence="15" type="ORF">Dwil_GK19694</name>
</gene>
<evidence type="ECO:0000256" key="12">
    <source>
        <dbReference type="RuleBase" id="RU363034"/>
    </source>
</evidence>
<dbReference type="Pfam" id="PF00089">
    <property type="entry name" value="Trypsin"/>
    <property type="match status" value="1"/>
</dbReference>
<comment type="subcellular location">
    <subcellularLocation>
        <location evidence="1">Secreted</location>
        <location evidence="1">Extracellular space</location>
    </subcellularLocation>
</comment>
<protein>
    <recommendedName>
        <fullName evidence="11">trypsin</fullName>
        <ecNumber evidence="11">3.4.21.4</ecNumber>
    </recommendedName>
</protein>
<feature type="domain" description="Peptidase S1" evidence="14">
    <location>
        <begin position="30"/>
        <end position="263"/>
    </location>
</feature>
<dbReference type="AlphaFoldDB" id="B4MP49"/>
<dbReference type="OrthoDB" id="10059102at2759"/>
<evidence type="ECO:0000313" key="15">
    <source>
        <dbReference type="EMBL" id="EDW73888.1"/>
    </source>
</evidence>
<dbReference type="InterPro" id="IPR043504">
    <property type="entry name" value="Peptidase_S1_PA_chymotrypsin"/>
</dbReference>
<evidence type="ECO:0000256" key="11">
    <source>
        <dbReference type="ARBA" id="ARBA00038868"/>
    </source>
</evidence>
<dbReference type="PANTHER" id="PTHR24276">
    <property type="entry name" value="POLYSERASE-RELATED"/>
    <property type="match status" value="1"/>
</dbReference>
<feature type="signal peptide" evidence="13">
    <location>
        <begin position="1"/>
        <end position="23"/>
    </location>
</feature>
<keyword evidence="16" id="KW-1185">Reference proteome</keyword>
<dbReference type="GO" id="GO:0016485">
    <property type="term" value="P:protein processing"/>
    <property type="evidence" value="ECO:0007669"/>
    <property type="project" value="UniProtKB-ARBA"/>
</dbReference>
<evidence type="ECO:0000256" key="7">
    <source>
        <dbReference type="ARBA" id="ARBA00022825"/>
    </source>
</evidence>
<dbReference type="SUPFAM" id="SSF50494">
    <property type="entry name" value="Trypsin-like serine proteases"/>
    <property type="match status" value="1"/>
</dbReference>
<dbReference type="CDD" id="cd00190">
    <property type="entry name" value="Tryp_SPc"/>
    <property type="match status" value="1"/>
</dbReference>
<dbReference type="PROSITE" id="PS00135">
    <property type="entry name" value="TRYPSIN_SER"/>
    <property type="match status" value="1"/>
</dbReference>
<evidence type="ECO:0000313" key="16">
    <source>
        <dbReference type="Proteomes" id="UP000007798"/>
    </source>
</evidence>
<accession>B4MP49</accession>
<dbReference type="InterPro" id="IPR001314">
    <property type="entry name" value="Peptidase_S1A"/>
</dbReference>
<dbReference type="EMBL" id="CH963848">
    <property type="protein sequence ID" value="EDW73888.1"/>
    <property type="molecule type" value="Genomic_DNA"/>
</dbReference>
<keyword evidence="5 13" id="KW-0732">Signal</keyword>
<evidence type="ECO:0000256" key="6">
    <source>
        <dbReference type="ARBA" id="ARBA00022801"/>
    </source>
</evidence>
<dbReference type="SMR" id="B4MP49"/>
<dbReference type="InterPro" id="IPR018114">
    <property type="entry name" value="TRYPSIN_HIS"/>
</dbReference>
<keyword evidence="3" id="KW-0964">Secreted</keyword>
<evidence type="ECO:0000259" key="14">
    <source>
        <dbReference type="PROSITE" id="PS50240"/>
    </source>
</evidence>
<keyword evidence="7 12" id="KW-0720">Serine protease</keyword>
<reference evidence="15 16" key="1">
    <citation type="journal article" date="2007" name="Nature">
        <title>Evolution of genes and genomes on the Drosophila phylogeny.</title>
        <authorList>
            <consortium name="Drosophila 12 Genomes Consortium"/>
            <person name="Clark A.G."/>
            <person name="Eisen M.B."/>
            <person name="Smith D.R."/>
            <person name="Bergman C.M."/>
            <person name="Oliver B."/>
            <person name="Markow T.A."/>
            <person name="Kaufman T.C."/>
            <person name="Kellis M."/>
            <person name="Gelbart W."/>
            <person name="Iyer V.N."/>
            <person name="Pollard D.A."/>
            <person name="Sackton T.B."/>
            <person name="Larracuente A.M."/>
            <person name="Singh N.D."/>
            <person name="Abad J.P."/>
            <person name="Abt D.N."/>
            <person name="Adryan B."/>
            <person name="Aguade M."/>
            <person name="Akashi H."/>
            <person name="Anderson W.W."/>
            <person name="Aquadro C.F."/>
            <person name="Ardell D.H."/>
            <person name="Arguello R."/>
            <person name="Artieri C.G."/>
            <person name="Barbash D.A."/>
            <person name="Barker D."/>
            <person name="Barsanti P."/>
            <person name="Batterham P."/>
            <person name="Batzoglou S."/>
            <person name="Begun D."/>
            <person name="Bhutkar A."/>
            <person name="Blanco E."/>
            <person name="Bosak S.A."/>
            <person name="Bradley R.K."/>
            <person name="Brand A.D."/>
            <person name="Brent M.R."/>
            <person name="Brooks A.N."/>
            <person name="Brown R.H."/>
            <person name="Butlin R.K."/>
            <person name="Caggese C."/>
            <person name="Calvi B.R."/>
            <person name="Bernardo de Carvalho A."/>
            <person name="Caspi A."/>
            <person name="Castrezana S."/>
            <person name="Celniker S.E."/>
            <person name="Chang J.L."/>
            <person name="Chapple C."/>
            <person name="Chatterji S."/>
            <person name="Chinwalla A."/>
            <person name="Civetta A."/>
            <person name="Clifton S.W."/>
            <person name="Comeron J.M."/>
            <person name="Costello J.C."/>
            <person name="Coyne J.A."/>
            <person name="Daub J."/>
            <person name="David R.G."/>
            <person name="Delcher A.L."/>
            <person name="Delehaunty K."/>
            <person name="Do C.B."/>
            <person name="Ebling H."/>
            <person name="Edwards K."/>
            <person name="Eickbush T."/>
            <person name="Evans J.D."/>
            <person name="Filipski A."/>
            <person name="Findeiss S."/>
            <person name="Freyhult E."/>
            <person name="Fulton L."/>
            <person name="Fulton R."/>
            <person name="Garcia A.C."/>
            <person name="Gardiner A."/>
            <person name="Garfield D.A."/>
            <person name="Garvin B.E."/>
            <person name="Gibson G."/>
            <person name="Gilbert D."/>
            <person name="Gnerre S."/>
            <person name="Godfrey J."/>
            <person name="Good R."/>
            <person name="Gotea V."/>
            <person name="Gravely B."/>
            <person name="Greenberg A.J."/>
            <person name="Griffiths-Jones S."/>
            <person name="Gross S."/>
            <person name="Guigo R."/>
            <person name="Gustafson E.A."/>
            <person name="Haerty W."/>
            <person name="Hahn M.W."/>
            <person name="Halligan D.L."/>
            <person name="Halpern A.L."/>
            <person name="Halter G.M."/>
            <person name="Han M.V."/>
            <person name="Heger A."/>
            <person name="Hillier L."/>
            <person name="Hinrichs A.S."/>
            <person name="Holmes I."/>
            <person name="Hoskins R.A."/>
            <person name="Hubisz M.J."/>
            <person name="Hultmark D."/>
            <person name="Huntley M.A."/>
            <person name="Jaffe D.B."/>
            <person name="Jagadeeshan S."/>
            <person name="Jeck W.R."/>
            <person name="Johnson J."/>
            <person name="Jones C.D."/>
            <person name="Jordan W.C."/>
            <person name="Karpen G.H."/>
            <person name="Kataoka E."/>
            <person name="Keightley P.D."/>
            <person name="Kheradpour P."/>
            <person name="Kirkness E.F."/>
            <person name="Koerich L.B."/>
            <person name="Kristiansen K."/>
            <person name="Kudrna D."/>
            <person name="Kulathinal R.J."/>
            <person name="Kumar S."/>
            <person name="Kwok R."/>
            <person name="Lander E."/>
            <person name="Langley C.H."/>
            <person name="Lapoint R."/>
            <person name="Lazzaro B.P."/>
            <person name="Lee S.J."/>
            <person name="Levesque L."/>
            <person name="Li R."/>
            <person name="Lin C.F."/>
            <person name="Lin M.F."/>
            <person name="Lindblad-Toh K."/>
            <person name="Llopart A."/>
            <person name="Long M."/>
            <person name="Low L."/>
            <person name="Lozovsky E."/>
            <person name="Lu J."/>
            <person name="Luo M."/>
            <person name="Machado C.A."/>
            <person name="Makalowski W."/>
            <person name="Marzo M."/>
            <person name="Matsuda M."/>
            <person name="Matzkin L."/>
            <person name="McAllister B."/>
            <person name="McBride C.S."/>
            <person name="McKernan B."/>
            <person name="McKernan K."/>
            <person name="Mendez-Lago M."/>
            <person name="Minx P."/>
            <person name="Mollenhauer M.U."/>
            <person name="Montooth K."/>
            <person name="Mount S.M."/>
            <person name="Mu X."/>
            <person name="Myers E."/>
            <person name="Negre B."/>
            <person name="Newfeld S."/>
            <person name="Nielsen R."/>
            <person name="Noor M.A."/>
            <person name="O'Grady P."/>
            <person name="Pachter L."/>
            <person name="Papaceit M."/>
            <person name="Parisi M.J."/>
            <person name="Parisi M."/>
            <person name="Parts L."/>
            <person name="Pedersen J.S."/>
            <person name="Pesole G."/>
            <person name="Phillippy A.M."/>
            <person name="Ponting C.P."/>
            <person name="Pop M."/>
            <person name="Porcelli D."/>
            <person name="Powell J.R."/>
            <person name="Prohaska S."/>
            <person name="Pruitt K."/>
            <person name="Puig M."/>
            <person name="Quesneville H."/>
            <person name="Ram K.R."/>
            <person name="Rand D."/>
            <person name="Rasmussen M.D."/>
            <person name="Reed L.K."/>
            <person name="Reenan R."/>
            <person name="Reily A."/>
            <person name="Remington K.A."/>
            <person name="Rieger T.T."/>
            <person name="Ritchie M.G."/>
            <person name="Robin C."/>
            <person name="Rogers Y.H."/>
            <person name="Rohde C."/>
            <person name="Rozas J."/>
            <person name="Rubenfield M.J."/>
            <person name="Ruiz A."/>
            <person name="Russo S."/>
            <person name="Salzberg S.L."/>
            <person name="Sanchez-Gracia A."/>
            <person name="Saranga D.J."/>
            <person name="Sato H."/>
            <person name="Schaeffer S.W."/>
            <person name="Schatz M.C."/>
            <person name="Schlenke T."/>
            <person name="Schwartz R."/>
            <person name="Segarra C."/>
            <person name="Singh R.S."/>
            <person name="Sirot L."/>
            <person name="Sirota M."/>
            <person name="Sisneros N.B."/>
            <person name="Smith C.D."/>
            <person name="Smith T.F."/>
            <person name="Spieth J."/>
            <person name="Stage D.E."/>
            <person name="Stark A."/>
            <person name="Stephan W."/>
            <person name="Strausberg R.L."/>
            <person name="Strempel S."/>
            <person name="Sturgill D."/>
            <person name="Sutton G."/>
            <person name="Sutton G.G."/>
            <person name="Tao W."/>
            <person name="Teichmann S."/>
            <person name="Tobari Y.N."/>
            <person name="Tomimura Y."/>
            <person name="Tsolas J.M."/>
            <person name="Valente V.L."/>
            <person name="Venter E."/>
            <person name="Venter J.C."/>
            <person name="Vicario S."/>
            <person name="Vieira F.G."/>
            <person name="Vilella A.J."/>
            <person name="Villasante A."/>
            <person name="Walenz B."/>
            <person name="Wang J."/>
            <person name="Wasserman M."/>
            <person name="Watts T."/>
            <person name="Wilson D."/>
            <person name="Wilson R.K."/>
            <person name="Wing R.A."/>
            <person name="Wolfner M.F."/>
            <person name="Wong A."/>
            <person name="Wong G.K."/>
            <person name="Wu C.I."/>
            <person name="Wu G."/>
            <person name="Yamamoto D."/>
            <person name="Yang H.P."/>
            <person name="Yang S.P."/>
            <person name="Yorke J.A."/>
            <person name="Yoshida K."/>
            <person name="Zdobnov E."/>
            <person name="Zhang P."/>
            <person name="Zhang Y."/>
            <person name="Zimin A.V."/>
            <person name="Baldwin J."/>
            <person name="Abdouelleil A."/>
            <person name="Abdulkadir J."/>
            <person name="Abebe A."/>
            <person name="Abera B."/>
            <person name="Abreu J."/>
            <person name="Acer S.C."/>
            <person name="Aftuck L."/>
            <person name="Alexander A."/>
            <person name="An P."/>
            <person name="Anderson E."/>
            <person name="Anderson S."/>
            <person name="Arachi H."/>
            <person name="Azer M."/>
            <person name="Bachantsang P."/>
            <person name="Barry A."/>
            <person name="Bayul T."/>
            <person name="Berlin A."/>
            <person name="Bessette D."/>
            <person name="Bloom T."/>
            <person name="Blye J."/>
            <person name="Boguslavskiy L."/>
            <person name="Bonnet C."/>
            <person name="Boukhgalter B."/>
            <person name="Bourzgui I."/>
            <person name="Brown A."/>
            <person name="Cahill P."/>
            <person name="Channer S."/>
            <person name="Cheshatsang Y."/>
            <person name="Chuda L."/>
            <person name="Citroen M."/>
            <person name="Collymore A."/>
            <person name="Cooke P."/>
            <person name="Costello M."/>
            <person name="D'Aco K."/>
            <person name="Daza R."/>
            <person name="De Haan G."/>
            <person name="DeGray S."/>
            <person name="DeMaso C."/>
            <person name="Dhargay N."/>
            <person name="Dooley K."/>
            <person name="Dooley E."/>
            <person name="Doricent M."/>
            <person name="Dorje P."/>
            <person name="Dorjee K."/>
            <person name="Dupes A."/>
            <person name="Elong R."/>
            <person name="Falk J."/>
            <person name="Farina A."/>
            <person name="Faro S."/>
            <person name="Ferguson D."/>
            <person name="Fisher S."/>
            <person name="Foley C.D."/>
            <person name="Franke A."/>
            <person name="Friedrich D."/>
            <person name="Gadbois L."/>
            <person name="Gearin G."/>
            <person name="Gearin C.R."/>
            <person name="Giannoukos G."/>
            <person name="Goode T."/>
            <person name="Graham J."/>
            <person name="Grandbois E."/>
            <person name="Grewal S."/>
            <person name="Gyaltsen K."/>
            <person name="Hafez N."/>
            <person name="Hagos B."/>
            <person name="Hall J."/>
            <person name="Henson C."/>
            <person name="Hollinger A."/>
            <person name="Honan T."/>
            <person name="Huard M.D."/>
            <person name="Hughes L."/>
            <person name="Hurhula B."/>
            <person name="Husby M.E."/>
            <person name="Kamat A."/>
            <person name="Kanga B."/>
            <person name="Kashin S."/>
            <person name="Khazanovich D."/>
            <person name="Kisner P."/>
            <person name="Lance K."/>
            <person name="Lara M."/>
            <person name="Lee W."/>
            <person name="Lennon N."/>
            <person name="Letendre F."/>
            <person name="LeVine R."/>
            <person name="Lipovsky A."/>
            <person name="Liu X."/>
            <person name="Liu J."/>
            <person name="Liu S."/>
            <person name="Lokyitsang T."/>
            <person name="Lokyitsang Y."/>
            <person name="Lubonja R."/>
            <person name="Lui A."/>
            <person name="MacDonald P."/>
            <person name="Magnisalis V."/>
            <person name="Maru K."/>
            <person name="Matthews C."/>
            <person name="McCusker W."/>
            <person name="McDonough S."/>
            <person name="Mehta T."/>
            <person name="Meldrim J."/>
            <person name="Meneus L."/>
            <person name="Mihai O."/>
            <person name="Mihalev A."/>
            <person name="Mihova T."/>
            <person name="Mittelman R."/>
            <person name="Mlenga V."/>
            <person name="Montmayeur A."/>
            <person name="Mulrain L."/>
            <person name="Navidi A."/>
            <person name="Naylor J."/>
            <person name="Negash T."/>
            <person name="Nguyen T."/>
            <person name="Nguyen N."/>
            <person name="Nicol R."/>
            <person name="Norbu C."/>
            <person name="Norbu N."/>
            <person name="Novod N."/>
            <person name="O'Neill B."/>
            <person name="Osman S."/>
            <person name="Markiewicz E."/>
            <person name="Oyono O.L."/>
            <person name="Patti C."/>
            <person name="Phunkhang P."/>
            <person name="Pierre F."/>
            <person name="Priest M."/>
            <person name="Raghuraman S."/>
            <person name="Rege F."/>
            <person name="Reyes R."/>
            <person name="Rise C."/>
            <person name="Rogov P."/>
            <person name="Ross K."/>
            <person name="Ryan E."/>
            <person name="Settipalli S."/>
            <person name="Shea T."/>
            <person name="Sherpa N."/>
            <person name="Shi L."/>
            <person name="Shih D."/>
            <person name="Sparrow T."/>
            <person name="Spaulding J."/>
            <person name="Stalker J."/>
            <person name="Stange-Thomann N."/>
            <person name="Stavropoulos S."/>
            <person name="Stone C."/>
            <person name="Strader C."/>
            <person name="Tesfaye S."/>
            <person name="Thomson T."/>
            <person name="Thoulutsang Y."/>
            <person name="Thoulutsang D."/>
            <person name="Topham K."/>
            <person name="Topping I."/>
            <person name="Tsamla T."/>
            <person name="Vassiliev H."/>
            <person name="Vo A."/>
            <person name="Wangchuk T."/>
            <person name="Wangdi T."/>
            <person name="Weiand M."/>
            <person name="Wilkinson J."/>
            <person name="Wilson A."/>
            <person name="Yadav S."/>
            <person name="Young G."/>
            <person name="Yu Q."/>
            <person name="Zembek L."/>
            <person name="Zhong D."/>
            <person name="Zimmer A."/>
            <person name="Zwirko Z."/>
            <person name="Jaffe D.B."/>
            <person name="Alvarez P."/>
            <person name="Brockman W."/>
            <person name="Butler J."/>
            <person name="Chin C."/>
            <person name="Gnerre S."/>
            <person name="Grabherr M."/>
            <person name="Kleber M."/>
            <person name="Mauceli E."/>
            <person name="MacCallum I."/>
        </authorList>
    </citation>
    <scope>NUCLEOTIDE SEQUENCE [LARGE SCALE GENOMIC DNA]</scope>
    <source>
        <strain evidence="16">Tucson 14030-0811.24</strain>
    </source>
</reference>
<dbReference type="KEGG" id="dwi:6639802"/>
<sequence>MVFPAVSSTLLFLLLLRFAEVQGGVFNERIVGGDELAIHNSPWQVSIQISARHECGGVIYSQEIILTAAHCIKDKSTTLMKVRVGANQHNFGGTLIPVTAYKIHEKYDSKYLHYDIAVVRLSETLTFSLNIKAINLASESPVGGSSVSVTGWGSQQEDSGYSGYADGLQTAQLEIIAREECASTKYGYGWDFVGEEMICAASSSSSERLSDACTGDSGGPLTTTTPVLLVGLVSWGYGCGQINYPGVYIDVAILRPWIVKAANAV</sequence>
<dbReference type="GO" id="GO:0005576">
    <property type="term" value="C:extracellular region"/>
    <property type="evidence" value="ECO:0007669"/>
    <property type="project" value="UniProtKB-SubCell"/>
</dbReference>
<dbReference type="MEROPS" id="S01.115"/>
<evidence type="ECO:0000256" key="13">
    <source>
        <dbReference type="SAM" id="SignalP"/>
    </source>
</evidence>
<keyword evidence="8" id="KW-0865">Zymogen</keyword>
<evidence type="ECO:0000256" key="5">
    <source>
        <dbReference type="ARBA" id="ARBA00022729"/>
    </source>
</evidence>
<dbReference type="GO" id="GO:0004252">
    <property type="term" value="F:serine-type endopeptidase activity"/>
    <property type="evidence" value="ECO:0007669"/>
    <property type="project" value="UniProtKB-EC"/>
</dbReference>
<dbReference type="PRINTS" id="PR00722">
    <property type="entry name" value="CHYMOTRYPSIN"/>
</dbReference>
<dbReference type="OMA" id="GYGWDFV"/>
<comment type="catalytic activity">
    <reaction evidence="10">
        <text>Preferential cleavage: Arg-|-Xaa, Lys-|-Xaa.</text>
        <dbReference type="EC" id="3.4.21.4"/>
    </reaction>
</comment>
<dbReference type="InParanoid" id="B4MP49"/>
<comment type="similarity">
    <text evidence="2">Belongs to the peptidase S1 family.</text>
</comment>
<dbReference type="InterPro" id="IPR009003">
    <property type="entry name" value="Peptidase_S1_PA"/>
</dbReference>
<dbReference type="STRING" id="7260.B4MP49"/>
<keyword evidence="6 12" id="KW-0378">Hydrolase</keyword>
<dbReference type="InterPro" id="IPR001254">
    <property type="entry name" value="Trypsin_dom"/>
</dbReference>
<dbReference type="Proteomes" id="UP000007798">
    <property type="component" value="Unassembled WGS sequence"/>
</dbReference>
<name>B4MP49_DROWI</name>
<dbReference type="PROSITE" id="PS50240">
    <property type="entry name" value="TRYPSIN_DOM"/>
    <property type="match status" value="1"/>
</dbReference>
<dbReference type="SMART" id="SM00020">
    <property type="entry name" value="Tryp_SPc"/>
    <property type="match status" value="1"/>
</dbReference>
<dbReference type="HOGENOM" id="CLU_006842_7_1_1"/>
<organism evidence="15 16">
    <name type="scientific">Drosophila willistoni</name>
    <name type="common">Fruit fly</name>
    <dbReference type="NCBI Taxonomy" id="7260"/>
    <lineage>
        <taxon>Eukaryota</taxon>
        <taxon>Metazoa</taxon>
        <taxon>Ecdysozoa</taxon>
        <taxon>Arthropoda</taxon>
        <taxon>Hexapoda</taxon>
        <taxon>Insecta</taxon>
        <taxon>Pterygota</taxon>
        <taxon>Neoptera</taxon>
        <taxon>Endopterygota</taxon>
        <taxon>Diptera</taxon>
        <taxon>Brachycera</taxon>
        <taxon>Muscomorpha</taxon>
        <taxon>Ephydroidea</taxon>
        <taxon>Drosophilidae</taxon>
        <taxon>Drosophila</taxon>
        <taxon>Sophophora</taxon>
    </lineage>
</organism>